<proteinExistence type="predicted"/>
<sequence length="108" mass="11141">MASMGGRSAAACGCLARRTKISRAAARMPSISTSFSKAAVSALSTALPACTTHCRAAAAVPAASDGAAKPKHRVIKKRHNNTSGMALLWAVPLYLREQFNIVPPAAPP</sequence>
<organism evidence="1">
    <name type="scientific">uncultured Desulfovibrio sp</name>
    <dbReference type="NCBI Taxonomy" id="167968"/>
    <lineage>
        <taxon>Bacteria</taxon>
        <taxon>Pseudomonadati</taxon>
        <taxon>Thermodesulfobacteriota</taxon>
        <taxon>Desulfovibrionia</taxon>
        <taxon>Desulfovibrionales</taxon>
        <taxon>Desulfovibrionaceae</taxon>
        <taxon>Desulfovibrio</taxon>
        <taxon>environmental samples</taxon>
    </lineage>
</organism>
<dbReference type="AlphaFoldDB" id="A0A212L8X1"/>
<evidence type="ECO:0000313" key="1">
    <source>
        <dbReference type="EMBL" id="SCM73937.1"/>
    </source>
</evidence>
<dbReference type="EMBL" id="FMJC01000002">
    <property type="protein sequence ID" value="SCM73937.1"/>
    <property type="molecule type" value="Genomic_DNA"/>
</dbReference>
<reference evidence="1" key="1">
    <citation type="submission" date="2016-08" db="EMBL/GenBank/DDBJ databases">
        <authorList>
            <person name="Seilhamer J.J."/>
        </authorList>
    </citation>
    <scope>NUCLEOTIDE SEQUENCE</scope>
    <source>
        <strain evidence="1">86-1</strain>
    </source>
</reference>
<accession>A0A212L8X1</accession>
<name>A0A212L8X1_9BACT</name>
<protein>
    <submittedName>
        <fullName evidence="1">Uncharacterized protein</fullName>
    </submittedName>
</protein>
<gene>
    <name evidence="1" type="ORF">KL86DES1_21633</name>
</gene>